<name>A9D3F8_HOEPD</name>
<comment type="catalytic activity">
    <reaction evidence="2">
        <text>2 GTP = 3',3'-c-di-GMP + 2 diphosphate</text>
        <dbReference type="Rhea" id="RHEA:24898"/>
        <dbReference type="ChEBI" id="CHEBI:33019"/>
        <dbReference type="ChEBI" id="CHEBI:37565"/>
        <dbReference type="ChEBI" id="CHEBI:58805"/>
        <dbReference type="EC" id="2.7.7.65"/>
    </reaction>
</comment>
<dbReference type="EMBL" id="ABIA03000002">
    <property type="protein sequence ID" value="EDQ33669.2"/>
    <property type="molecule type" value="Genomic_DNA"/>
</dbReference>
<dbReference type="EC" id="2.7.7.65" evidence="1"/>
<feature type="transmembrane region" description="Helical" evidence="3">
    <location>
        <begin position="64"/>
        <end position="93"/>
    </location>
</feature>
<dbReference type="eggNOG" id="COG3706">
    <property type="taxonomic scope" value="Bacteria"/>
</dbReference>
<evidence type="ECO:0000256" key="2">
    <source>
        <dbReference type="ARBA" id="ARBA00034247"/>
    </source>
</evidence>
<dbReference type="SUPFAM" id="SSF55073">
    <property type="entry name" value="Nucleotide cyclase"/>
    <property type="match status" value="1"/>
</dbReference>
<dbReference type="SMART" id="SM00267">
    <property type="entry name" value="GGDEF"/>
    <property type="match status" value="1"/>
</dbReference>
<dbReference type="Gene3D" id="3.30.70.270">
    <property type="match status" value="1"/>
</dbReference>
<dbReference type="InterPro" id="IPR050469">
    <property type="entry name" value="Diguanylate_Cyclase"/>
</dbReference>
<feature type="domain" description="GGDEF" evidence="4">
    <location>
        <begin position="131"/>
        <end position="263"/>
    </location>
</feature>
<reference evidence="5 6" key="1">
    <citation type="submission" date="2007-10" db="EMBL/GenBank/DDBJ databases">
        <authorList>
            <person name="Wagner-Dobler I."/>
            <person name="Ferriera S."/>
            <person name="Johnson J."/>
            <person name="Kravitz S."/>
            <person name="Beeson K."/>
            <person name="Sutton G."/>
            <person name="Rogers Y.-H."/>
            <person name="Friedman R."/>
            <person name="Frazier M."/>
            <person name="Venter J.C."/>
        </authorList>
    </citation>
    <scope>NUCLEOTIDE SEQUENCE [LARGE SCALE GENOMIC DNA]</scope>
    <source>
        <strain evidence="5 6">DFL-43</strain>
    </source>
</reference>
<evidence type="ECO:0000256" key="1">
    <source>
        <dbReference type="ARBA" id="ARBA00012528"/>
    </source>
</evidence>
<dbReference type="CDD" id="cd01949">
    <property type="entry name" value="GGDEF"/>
    <property type="match status" value="1"/>
</dbReference>
<dbReference type="InterPro" id="IPR000160">
    <property type="entry name" value="GGDEF_dom"/>
</dbReference>
<evidence type="ECO:0000313" key="5">
    <source>
        <dbReference type="EMBL" id="EDQ33669.2"/>
    </source>
</evidence>
<gene>
    <name evidence="5" type="ORF">HPDFL43_04430</name>
</gene>
<proteinExistence type="predicted"/>
<dbReference type="AlphaFoldDB" id="A9D3F8"/>
<dbReference type="PANTHER" id="PTHR45138:SF9">
    <property type="entry name" value="DIGUANYLATE CYCLASE DGCM-RELATED"/>
    <property type="match status" value="1"/>
</dbReference>
<dbReference type="NCBIfam" id="TIGR00254">
    <property type="entry name" value="GGDEF"/>
    <property type="match status" value="1"/>
</dbReference>
<dbReference type="HOGENOM" id="CLU_000445_11_16_5"/>
<feature type="transmembrane region" description="Helical" evidence="3">
    <location>
        <begin position="33"/>
        <end position="58"/>
    </location>
</feature>
<dbReference type="InterPro" id="IPR043128">
    <property type="entry name" value="Rev_trsase/Diguanyl_cyclase"/>
</dbReference>
<dbReference type="PROSITE" id="PS50887">
    <property type="entry name" value="GGDEF"/>
    <property type="match status" value="1"/>
</dbReference>
<dbReference type="InterPro" id="IPR029787">
    <property type="entry name" value="Nucleotide_cyclase"/>
</dbReference>
<evidence type="ECO:0000259" key="4">
    <source>
        <dbReference type="PROSITE" id="PS50887"/>
    </source>
</evidence>
<reference evidence="5 6" key="2">
    <citation type="submission" date="2012-06" db="EMBL/GenBank/DDBJ databases">
        <authorList>
            <person name="Fiebig A."/>
        </authorList>
    </citation>
    <scope>NUCLEOTIDE SEQUENCE [LARGE SCALE GENOMIC DNA]</scope>
    <source>
        <strain evidence="5 6">DFL-43</strain>
    </source>
</reference>
<organism evidence="5 6">
    <name type="scientific">Hoeflea phototrophica (strain DSM 17068 / NCIMB 14078 / DFL-43)</name>
    <dbReference type="NCBI Taxonomy" id="411684"/>
    <lineage>
        <taxon>Bacteria</taxon>
        <taxon>Pseudomonadati</taxon>
        <taxon>Pseudomonadota</taxon>
        <taxon>Alphaproteobacteria</taxon>
        <taxon>Hyphomicrobiales</taxon>
        <taxon>Rhizobiaceae</taxon>
        <taxon>Hoeflea</taxon>
    </lineage>
</organism>
<sequence length="278" mass="30292">MPVRLWDKKTASGTVSGSMRIEKIFEIRTMRQVYKLAAITTGFAVMIPVLTFAIPFVFFGWPYLGVFAIAFFPAVLIPLLITPPIAILILNLFRVQALTIDKVDQYIRYDTLTGVLTRAYLLGKTRDALPSGGAFMMIDADHFKKINDTHGHDVGDEALRKMAEILRKGVCGEALIGRLGGEEFGVFLPGATESEAAAAANRLCDLVREEGRVIGGNDIALTVSIGCAVHRDGNSLESTVKLADEALYQAKRSGRDRYFVANATKPMPALALKGRITG</sequence>
<keyword evidence="6" id="KW-1185">Reference proteome</keyword>
<evidence type="ECO:0000256" key="3">
    <source>
        <dbReference type="SAM" id="Phobius"/>
    </source>
</evidence>
<keyword evidence="3" id="KW-0812">Transmembrane</keyword>
<protein>
    <recommendedName>
        <fullName evidence="1">diguanylate cyclase</fullName>
        <ecNumber evidence="1">2.7.7.65</ecNumber>
    </recommendedName>
</protein>
<dbReference type="STRING" id="411684.HPDFL43_04430"/>
<dbReference type="GO" id="GO:0052621">
    <property type="term" value="F:diguanylate cyclase activity"/>
    <property type="evidence" value="ECO:0007669"/>
    <property type="project" value="UniProtKB-EC"/>
</dbReference>
<accession>A9D3F8</accession>
<keyword evidence="3" id="KW-1133">Transmembrane helix</keyword>
<dbReference type="PANTHER" id="PTHR45138">
    <property type="entry name" value="REGULATORY COMPONENTS OF SENSORY TRANSDUCTION SYSTEM"/>
    <property type="match status" value="1"/>
</dbReference>
<keyword evidence="3" id="KW-0472">Membrane</keyword>
<dbReference type="Proteomes" id="UP000004291">
    <property type="component" value="Chromosome"/>
</dbReference>
<evidence type="ECO:0000313" key="6">
    <source>
        <dbReference type="Proteomes" id="UP000004291"/>
    </source>
</evidence>
<dbReference type="Pfam" id="PF00990">
    <property type="entry name" value="GGDEF"/>
    <property type="match status" value="1"/>
</dbReference>
<comment type="caution">
    <text evidence="5">The sequence shown here is derived from an EMBL/GenBank/DDBJ whole genome shotgun (WGS) entry which is preliminary data.</text>
</comment>